<proteinExistence type="inferred from homology"/>
<evidence type="ECO:0000256" key="4">
    <source>
        <dbReference type="ARBA" id="ARBA00023027"/>
    </source>
</evidence>
<dbReference type="GO" id="GO:0051287">
    <property type="term" value="F:NAD binding"/>
    <property type="evidence" value="ECO:0007669"/>
    <property type="project" value="InterPro"/>
</dbReference>
<accession>A0A0R2BBH3</accession>
<dbReference type="Proteomes" id="UP000051845">
    <property type="component" value="Unassembled WGS sequence"/>
</dbReference>
<dbReference type="SUPFAM" id="SSF51735">
    <property type="entry name" value="NAD(P)-binding Rossmann-fold domains"/>
    <property type="match status" value="1"/>
</dbReference>
<comment type="caution">
    <text evidence="8">The sequence shown here is derived from an EMBL/GenBank/DDBJ whole genome shotgun (WGS) entry which is preliminary data.</text>
</comment>
<evidence type="ECO:0000313" key="9">
    <source>
        <dbReference type="Proteomes" id="UP000051845"/>
    </source>
</evidence>
<feature type="domain" description="D-isomer specific 2-hydroxyacid dehydrogenase NAD-binding" evidence="7">
    <location>
        <begin position="112"/>
        <end position="281"/>
    </location>
</feature>
<evidence type="ECO:0000256" key="2">
    <source>
        <dbReference type="ARBA" id="ARBA00022605"/>
    </source>
</evidence>
<organism evidence="8 9">
    <name type="scientific">Secundilactobacillus collinoides DSM 20515 = JCM 1123</name>
    <dbReference type="NCBI Taxonomy" id="1423733"/>
    <lineage>
        <taxon>Bacteria</taxon>
        <taxon>Bacillati</taxon>
        <taxon>Bacillota</taxon>
        <taxon>Bacilli</taxon>
        <taxon>Lactobacillales</taxon>
        <taxon>Lactobacillaceae</taxon>
        <taxon>Secundilactobacillus</taxon>
    </lineage>
</organism>
<protein>
    <submittedName>
        <fullName evidence="8">D-3-phosphoglycerate dehydrogenase</fullName>
    </submittedName>
</protein>
<evidence type="ECO:0000256" key="5">
    <source>
        <dbReference type="RuleBase" id="RU003719"/>
    </source>
</evidence>
<dbReference type="InterPro" id="IPR036291">
    <property type="entry name" value="NAD(P)-bd_dom_sf"/>
</dbReference>
<feature type="domain" description="D-isomer specific 2-hydroxyacid dehydrogenase catalytic" evidence="6">
    <location>
        <begin position="17"/>
        <end position="313"/>
    </location>
</feature>
<dbReference type="SUPFAM" id="SSF52283">
    <property type="entry name" value="Formate/glycerate dehydrogenase catalytic domain-like"/>
    <property type="match status" value="1"/>
</dbReference>
<name>A0A0R2BBH3_SECCO</name>
<evidence type="ECO:0000256" key="3">
    <source>
        <dbReference type="ARBA" id="ARBA00023002"/>
    </source>
</evidence>
<dbReference type="GO" id="GO:0016616">
    <property type="term" value="F:oxidoreductase activity, acting on the CH-OH group of donors, NAD or NADP as acceptor"/>
    <property type="evidence" value="ECO:0007669"/>
    <property type="project" value="InterPro"/>
</dbReference>
<dbReference type="STRING" id="33960.TY91_03870"/>
<dbReference type="InterPro" id="IPR006139">
    <property type="entry name" value="D-isomer_2_OHA_DH_cat_dom"/>
</dbReference>
<gene>
    <name evidence="8" type="ORF">FC82_GL001214</name>
</gene>
<dbReference type="CDD" id="cd12172">
    <property type="entry name" value="PGDH_like_2"/>
    <property type="match status" value="1"/>
</dbReference>
<sequence length="317" mass="34457">MRDMTEKIIMPAVADELTEHYLTKQGFEVLTVDNPDEENILATAPDAAAVMMISNKIPNSMYDKMPNLKVLARRGVGYDNIDVNFAAKKGIWVTNTPGANAVSVAEAAVLDIMLLARKFDPISKKLRAGDWTGGYHIMGHDLIGATVGIVGFGHIGQAVAKILSSFGVKILIYNRTHYETDYGEYVDWDTLFKTADFVSLHLAAVPETKEIVNAQTLALMKPTASLINLARGAIVDEGALVDALKSKKLAGAALDVYQHEPITADNPLLALDNVFVTPHVGSNTVESNQRMAMGAVKMIEQVLRGQTPQWAVNEPKL</sequence>
<dbReference type="PATRIC" id="fig|1423733.4.peg.1282"/>
<evidence type="ECO:0000313" key="8">
    <source>
        <dbReference type="EMBL" id="KRM76529.1"/>
    </source>
</evidence>
<dbReference type="AlphaFoldDB" id="A0A0R2BBH3"/>
<dbReference type="PANTHER" id="PTHR42789:SF1">
    <property type="entry name" value="D-ISOMER SPECIFIC 2-HYDROXYACID DEHYDROGENASE FAMILY PROTEIN (AFU_ORTHOLOGUE AFUA_6G10090)"/>
    <property type="match status" value="1"/>
</dbReference>
<keyword evidence="2" id="KW-0028">Amino-acid biosynthesis</keyword>
<reference evidence="8 9" key="1">
    <citation type="journal article" date="2015" name="Genome Announc.">
        <title>Expanding the biotechnology potential of lactobacilli through comparative genomics of 213 strains and associated genera.</title>
        <authorList>
            <person name="Sun Z."/>
            <person name="Harris H.M."/>
            <person name="McCann A."/>
            <person name="Guo C."/>
            <person name="Argimon S."/>
            <person name="Zhang W."/>
            <person name="Yang X."/>
            <person name="Jeffery I.B."/>
            <person name="Cooney J.C."/>
            <person name="Kagawa T.F."/>
            <person name="Liu W."/>
            <person name="Song Y."/>
            <person name="Salvetti E."/>
            <person name="Wrobel A."/>
            <person name="Rasinkangas P."/>
            <person name="Parkhill J."/>
            <person name="Rea M.C."/>
            <person name="O'Sullivan O."/>
            <person name="Ritari J."/>
            <person name="Douillard F.P."/>
            <person name="Paul Ross R."/>
            <person name="Yang R."/>
            <person name="Briner A.E."/>
            <person name="Felis G.E."/>
            <person name="de Vos W.M."/>
            <person name="Barrangou R."/>
            <person name="Klaenhammer T.R."/>
            <person name="Caufield P.W."/>
            <person name="Cui Y."/>
            <person name="Zhang H."/>
            <person name="O'Toole P.W."/>
        </authorList>
    </citation>
    <scope>NUCLEOTIDE SEQUENCE [LARGE SCALE GENOMIC DNA]</scope>
    <source>
        <strain evidence="8 9">DSM 20515</strain>
    </source>
</reference>
<evidence type="ECO:0000259" key="6">
    <source>
        <dbReference type="Pfam" id="PF00389"/>
    </source>
</evidence>
<dbReference type="InterPro" id="IPR029752">
    <property type="entry name" value="D-isomer_DH_CS1"/>
</dbReference>
<keyword evidence="4" id="KW-0520">NAD</keyword>
<evidence type="ECO:0000259" key="7">
    <source>
        <dbReference type="Pfam" id="PF02826"/>
    </source>
</evidence>
<dbReference type="PANTHER" id="PTHR42789">
    <property type="entry name" value="D-ISOMER SPECIFIC 2-HYDROXYACID DEHYDROGENASE FAMILY PROTEIN (AFU_ORTHOLOGUE AFUA_6G10090)"/>
    <property type="match status" value="1"/>
</dbReference>
<dbReference type="EMBL" id="AYYR01000023">
    <property type="protein sequence ID" value="KRM76529.1"/>
    <property type="molecule type" value="Genomic_DNA"/>
</dbReference>
<dbReference type="Gene3D" id="3.40.50.720">
    <property type="entry name" value="NAD(P)-binding Rossmann-like Domain"/>
    <property type="match status" value="2"/>
</dbReference>
<dbReference type="InterPro" id="IPR006140">
    <property type="entry name" value="D-isomer_DH_NAD-bd"/>
</dbReference>
<evidence type="ECO:0000256" key="1">
    <source>
        <dbReference type="ARBA" id="ARBA00005854"/>
    </source>
</evidence>
<dbReference type="PROSITE" id="PS00065">
    <property type="entry name" value="D_2_HYDROXYACID_DH_1"/>
    <property type="match status" value="1"/>
</dbReference>
<dbReference type="Pfam" id="PF02826">
    <property type="entry name" value="2-Hacid_dh_C"/>
    <property type="match status" value="1"/>
</dbReference>
<dbReference type="GO" id="GO:0008652">
    <property type="term" value="P:amino acid biosynthetic process"/>
    <property type="evidence" value="ECO:0007669"/>
    <property type="project" value="UniProtKB-KW"/>
</dbReference>
<comment type="similarity">
    <text evidence="1 5">Belongs to the D-isomer specific 2-hydroxyacid dehydrogenase family.</text>
</comment>
<dbReference type="InterPro" id="IPR050857">
    <property type="entry name" value="D-2-hydroxyacid_DH"/>
</dbReference>
<keyword evidence="3 5" id="KW-0560">Oxidoreductase</keyword>
<dbReference type="FunFam" id="3.40.50.720:FF:000203">
    <property type="entry name" value="D-3-phosphoglycerate dehydrogenase (SerA)"/>
    <property type="match status" value="1"/>
</dbReference>
<dbReference type="Pfam" id="PF00389">
    <property type="entry name" value="2-Hacid_dh"/>
    <property type="match status" value="1"/>
</dbReference>